<keyword evidence="2" id="KW-1185">Reference proteome</keyword>
<evidence type="ECO:0000313" key="1">
    <source>
        <dbReference type="EMBL" id="RZC64787.1"/>
    </source>
</evidence>
<dbReference type="Gramene" id="RZC64787">
    <property type="protein sequence ID" value="RZC64787"/>
    <property type="gene ID" value="C5167_008472"/>
</dbReference>
<gene>
    <name evidence="1" type="ORF">C5167_008472</name>
</gene>
<evidence type="ECO:0000313" key="2">
    <source>
        <dbReference type="Proteomes" id="UP000316621"/>
    </source>
</evidence>
<dbReference type="EMBL" id="CM010720">
    <property type="protein sequence ID" value="RZC64787.1"/>
    <property type="molecule type" value="Genomic_DNA"/>
</dbReference>
<accession>A0A4Y7JVQ4</accession>
<dbReference type="Proteomes" id="UP000316621">
    <property type="component" value="Chromosome 6"/>
</dbReference>
<sequence length="121" mass="13739">MKSHQSFSLPMSNLLSLSLIHLKKKFVMEVAVDKIKHSTSISISIKPKLTGFNILSKSEFFKSAAFLQERDMTSHGDKHKIAAVEKLCRTTSFLFKAQVEALFSNGWCKFIKVEIKIADYI</sequence>
<name>A0A4Y7JVQ4_PAPSO</name>
<organism evidence="1 2">
    <name type="scientific">Papaver somniferum</name>
    <name type="common">Opium poppy</name>
    <dbReference type="NCBI Taxonomy" id="3469"/>
    <lineage>
        <taxon>Eukaryota</taxon>
        <taxon>Viridiplantae</taxon>
        <taxon>Streptophyta</taxon>
        <taxon>Embryophyta</taxon>
        <taxon>Tracheophyta</taxon>
        <taxon>Spermatophyta</taxon>
        <taxon>Magnoliopsida</taxon>
        <taxon>Ranunculales</taxon>
        <taxon>Papaveraceae</taxon>
        <taxon>Papaveroideae</taxon>
        <taxon>Papaver</taxon>
    </lineage>
</organism>
<dbReference type="AlphaFoldDB" id="A0A4Y7JVQ4"/>
<protein>
    <submittedName>
        <fullName evidence="1">Uncharacterized protein</fullName>
    </submittedName>
</protein>
<reference evidence="1 2" key="1">
    <citation type="journal article" date="2018" name="Science">
        <title>The opium poppy genome and morphinan production.</title>
        <authorList>
            <person name="Guo L."/>
            <person name="Winzer T."/>
            <person name="Yang X."/>
            <person name="Li Y."/>
            <person name="Ning Z."/>
            <person name="He Z."/>
            <person name="Teodor R."/>
            <person name="Lu Y."/>
            <person name="Bowser T.A."/>
            <person name="Graham I.A."/>
            <person name="Ye K."/>
        </authorList>
    </citation>
    <scope>NUCLEOTIDE SEQUENCE [LARGE SCALE GENOMIC DNA]</scope>
    <source>
        <strain evidence="2">cv. HN1</strain>
        <tissue evidence="1">Leaves</tissue>
    </source>
</reference>
<proteinExistence type="predicted"/>